<dbReference type="PROSITE" id="PS50077">
    <property type="entry name" value="HEAT_REPEAT"/>
    <property type="match status" value="1"/>
</dbReference>
<accession>A0ABZ0B959</accession>
<sequence>MIDARRRSADFAADWAESGPVRRAAADFADGGDEATLIARARQLLRDPGWLEAMLFPAVAALARDPFFEPPFRVDRDAVRTGAILFENDRVRIACTHWSARALARRGAPSAVVVPGRLTVSAYVHAGEALLERWEAGVAGDDFRAASAPPARRLKPVRLHDGRVVVQDGRHRAHRIVRASRDLLSVGVTLLAGQAAIAREYRRADGRLSRVAMLDARPARSAMLLTLLRELGAAGAGECFRDASHDPAFFLRWEAMRQWLAHDAAAALPRLADMAHGDPHPEVRAAAAGMLPAVRRRLDGERLPCPA</sequence>
<organism evidence="1 2">
    <name type="scientific">Stakelama saccharophila</name>
    <dbReference type="NCBI Taxonomy" id="3075605"/>
    <lineage>
        <taxon>Bacteria</taxon>
        <taxon>Pseudomonadati</taxon>
        <taxon>Pseudomonadota</taxon>
        <taxon>Alphaproteobacteria</taxon>
        <taxon>Sphingomonadales</taxon>
        <taxon>Sphingomonadaceae</taxon>
        <taxon>Stakelama</taxon>
    </lineage>
</organism>
<dbReference type="Proteomes" id="UP001302249">
    <property type="component" value="Chromosome"/>
</dbReference>
<keyword evidence="2" id="KW-1185">Reference proteome</keyword>
<reference evidence="1 2" key="1">
    <citation type="submission" date="2023-09" db="EMBL/GenBank/DDBJ databases">
        <authorList>
            <person name="Rey-Velasco X."/>
        </authorList>
    </citation>
    <scope>NUCLEOTIDE SEQUENCE [LARGE SCALE GENOMIC DNA]</scope>
    <source>
        <strain evidence="1 2">W311</strain>
    </source>
</reference>
<gene>
    <name evidence="1" type="ORF">RPR59_01210</name>
</gene>
<protein>
    <recommendedName>
        <fullName evidence="3">HEAT repeat domain-containing protein</fullName>
    </recommendedName>
</protein>
<evidence type="ECO:0000313" key="1">
    <source>
        <dbReference type="EMBL" id="WNO53908.1"/>
    </source>
</evidence>
<dbReference type="RefSeq" id="WP_313915826.1">
    <property type="nucleotide sequence ID" value="NZ_CP135076.1"/>
</dbReference>
<proteinExistence type="predicted"/>
<evidence type="ECO:0000313" key="2">
    <source>
        <dbReference type="Proteomes" id="UP001302249"/>
    </source>
</evidence>
<name>A0ABZ0B959_9SPHN</name>
<evidence type="ECO:0008006" key="3">
    <source>
        <dbReference type="Google" id="ProtNLM"/>
    </source>
</evidence>
<dbReference type="InterPro" id="IPR021133">
    <property type="entry name" value="HEAT_type_2"/>
</dbReference>
<dbReference type="EMBL" id="CP135076">
    <property type="protein sequence ID" value="WNO53908.1"/>
    <property type="molecule type" value="Genomic_DNA"/>
</dbReference>